<dbReference type="PANTHER" id="PTHR12697">
    <property type="entry name" value="PBS LYASE HEAT-LIKE PROTEIN"/>
    <property type="match status" value="1"/>
</dbReference>
<dbReference type="Pfam" id="PF13271">
    <property type="entry name" value="DUF4062"/>
    <property type="match status" value="1"/>
</dbReference>
<dbReference type="Gene3D" id="1.25.10.10">
    <property type="entry name" value="Leucine-rich Repeat Variant"/>
    <property type="match status" value="3"/>
</dbReference>
<dbReference type="InterPro" id="IPR025139">
    <property type="entry name" value="DUF4062"/>
</dbReference>
<protein>
    <submittedName>
        <fullName evidence="2">HEAT repeat domain-containing protein</fullName>
    </submittedName>
</protein>
<dbReference type="RefSeq" id="WP_380829471.1">
    <property type="nucleotide sequence ID" value="NZ_JBHTCG010000019.1"/>
</dbReference>
<dbReference type="Proteomes" id="UP001596496">
    <property type="component" value="Unassembled WGS sequence"/>
</dbReference>
<dbReference type="SUPFAM" id="SSF52540">
    <property type="entry name" value="P-loop containing nucleoside triphosphate hydrolases"/>
    <property type="match status" value="1"/>
</dbReference>
<dbReference type="Pfam" id="PF05729">
    <property type="entry name" value="NACHT"/>
    <property type="match status" value="1"/>
</dbReference>
<dbReference type="InterPro" id="IPR016024">
    <property type="entry name" value="ARM-type_fold"/>
</dbReference>
<dbReference type="InterPro" id="IPR011989">
    <property type="entry name" value="ARM-like"/>
</dbReference>
<evidence type="ECO:0000313" key="2">
    <source>
        <dbReference type="EMBL" id="MFC7385554.1"/>
    </source>
</evidence>
<organism evidence="2 3">
    <name type="scientific">Sphaerisporangium rhizosphaerae</name>
    <dbReference type="NCBI Taxonomy" id="2269375"/>
    <lineage>
        <taxon>Bacteria</taxon>
        <taxon>Bacillati</taxon>
        <taxon>Actinomycetota</taxon>
        <taxon>Actinomycetes</taxon>
        <taxon>Streptosporangiales</taxon>
        <taxon>Streptosporangiaceae</taxon>
        <taxon>Sphaerisporangium</taxon>
    </lineage>
</organism>
<dbReference type="InterPro" id="IPR027417">
    <property type="entry name" value="P-loop_NTPase"/>
</dbReference>
<dbReference type="PANTHER" id="PTHR12697:SF38">
    <property type="entry name" value="PBS LYASE HEAT DOMAIN PROTEIN REPEAT-CONTAINING PROTEIN"/>
    <property type="match status" value="1"/>
</dbReference>
<accession>A0ABW2P866</accession>
<evidence type="ECO:0000259" key="1">
    <source>
        <dbReference type="PROSITE" id="PS50837"/>
    </source>
</evidence>
<proteinExistence type="predicted"/>
<name>A0ABW2P866_9ACTN</name>
<comment type="caution">
    <text evidence="2">The sequence shown here is derived from an EMBL/GenBank/DDBJ whole genome shotgun (WGS) entry which is preliminary data.</text>
</comment>
<dbReference type="EMBL" id="JBHTCG010000019">
    <property type="protein sequence ID" value="MFC7385554.1"/>
    <property type="molecule type" value="Genomic_DNA"/>
</dbReference>
<dbReference type="PROSITE" id="PS50837">
    <property type="entry name" value="NACHT"/>
    <property type="match status" value="1"/>
</dbReference>
<gene>
    <name evidence="2" type="ORF">ACFQSB_25320</name>
</gene>
<feature type="domain" description="NACHT" evidence="1">
    <location>
        <begin position="270"/>
        <end position="394"/>
    </location>
</feature>
<dbReference type="InterPro" id="IPR004155">
    <property type="entry name" value="PBS_lyase_HEAT"/>
</dbReference>
<keyword evidence="3" id="KW-1185">Reference proteome</keyword>
<dbReference type="SMART" id="SM00567">
    <property type="entry name" value="EZ_HEAT"/>
    <property type="match status" value="8"/>
</dbReference>
<evidence type="ECO:0000313" key="3">
    <source>
        <dbReference type="Proteomes" id="UP001596496"/>
    </source>
</evidence>
<reference evidence="3" key="1">
    <citation type="journal article" date="2019" name="Int. J. Syst. Evol. Microbiol.">
        <title>The Global Catalogue of Microorganisms (GCM) 10K type strain sequencing project: providing services to taxonomists for standard genome sequencing and annotation.</title>
        <authorList>
            <consortium name="The Broad Institute Genomics Platform"/>
            <consortium name="The Broad Institute Genome Sequencing Center for Infectious Disease"/>
            <person name="Wu L."/>
            <person name="Ma J."/>
        </authorList>
    </citation>
    <scope>NUCLEOTIDE SEQUENCE [LARGE SCALE GENOMIC DNA]</scope>
    <source>
        <strain evidence="3">CECT 7649</strain>
    </source>
</reference>
<dbReference type="Gene3D" id="3.40.50.300">
    <property type="entry name" value="P-loop containing nucleotide triphosphate hydrolases"/>
    <property type="match status" value="1"/>
</dbReference>
<dbReference type="Pfam" id="PF13646">
    <property type="entry name" value="HEAT_2"/>
    <property type="match status" value="2"/>
</dbReference>
<dbReference type="SUPFAM" id="SSF48371">
    <property type="entry name" value="ARM repeat"/>
    <property type="match status" value="1"/>
</dbReference>
<dbReference type="InterPro" id="IPR007111">
    <property type="entry name" value="NACHT_NTPase"/>
</dbReference>
<sequence length="1269" mass="139618">MKKAYVSSTYRDLRDERAVVRQALREMRVADLAMEAYVADARPATGKCLADVRDCDLYVGIFAWRYGYVPPGHDRAITELEYRAAVEAGIPVLIFLLHEDAPWPRSKMDTDVTRIEALRAELADRHIISFFTSPQELGRQVAAAVHLTLGDQRPALPSAPHLDSGAVRTYYQRLIRQYSRLDLETLTPPRYADEMRFALGSVFVEQDVREDVPPLDLPKKLWQWIRAEGNLDARDLPDHVDREEVRRLATAYRERPRRKVLEFLTGGEVRNTVLLGDPGAGKSTLARYLMLALAGTGAELPAFKGHLPLLVELKSYAGSGRARFLDYLDHLCHTESLGLTSDDLHVYLGAGGPALVVFDGLDEIFDPGERATVTRRIAGFAERYPSARVLVTSRIIGYAKATLADAGFAHATLQDLAPEQIRSFLTSWYHLALHDRPADAVSRTERIADAVENIRSVREMAGNPLLLTILAIIGRHQELPRERWKVYEYAATVLVQRWDVERYLRDESPHVDHIGEEEKGELLRRVALRMQLGGRGGTGGNYLTAEELREEFEDYLTTRFRHPPAEATRIARVMIRQFRERNFVLSRYGTELYGFVHRALLEYFCAEAYRWQLERDGTLSLDELKTEVFGAHWNDPAWREVLRLIAGMVTDARTAEIVTYLADQVNWPWPWTISGGDLPWNVILAAQCLAEKRPSAELEEAGGRVIVRIVQTLEYGGDTRDLFAVVLGLQILTTVQTLGSEWPGRETYLAWFLRRGAHQPWRAVVEVAAGIAVALIPGDRRLPDALLTMVQARYSREGSAFDTDGALPVAWPSLMSPAQEALQRFFGHPDHRATLLHAVEPGGKVRAGAVAGLAGALDDPAVPPLLLECTADEDWRVRAAAVTALSGMLDDPAVRRAVLDRVADAATEVQTAVARALGGIAADPDVLPSILRWTRDEYSVIRYTDHDQPAIVARGHLRDVAGDPGGLALLLRYAAGGDHELRAAALAALGHAPPDDPDVREALMRAVADPDPEIRAIAVRAGAGAVADPGVRAAVLRCTADEDEEIRTAAAEALAGAVHDPAVRTALIGLCADSEGKVQRAAVTALGKAAGDPQVRDVILAMAVDERRESRAAAITVLPNLADEPEARRLLITAATDGSIDMQVNALLVLDRLNGDVAVRAALMECARIEEDMLIRRLAVHALGQRPDASASRTALLESMISDHGEPVQATLRTFVSLRATHEELAEALARATPSAELNEAITRHLACCSADFSIEDLPDLPAETAAEE</sequence>